<accession>A0A7C8VLL0</accession>
<gene>
    <name evidence="2" type="ORF">TWF970_006408</name>
</gene>
<feature type="compositionally biased region" description="Pro residues" evidence="1">
    <location>
        <begin position="278"/>
        <end position="288"/>
    </location>
</feature>
<reference evidence="2 3" key="1">
    <citation type="submission" date="2020-01" db="EMBL/GenBank/DDBJ databases">
        <authorList>
            <person name="Palmer J.M."/>
        </authorList>
    </citation>
    <scope>NUCLEOTIDE SEQUENCE [LARGE SCALE GENOMIC DNA]</scope>
    <source>
        <strain evidence="2 3">TWF970</strain>
    </source>
</reference>
<dbReference type="InterPro" id="IPR040442">
    <property type="entry name" value="Pyrv_kinase-like_dom_sf"/>
</dbReference>
<feature type="region of interest" description="Disordered" evidence="1">
    <location>
        <begin position="242"/>
        <end position="452"/>
    </location>
</feature>
<dbReference type="AlphaFoldDB" id="A0A7C8VLL0"/>
<sequence length="854" mass="94522">MSRLNTLARTLKSLHIPGKPLILTNVHDAPTAAAVATHASTKALATASWSIAATQGILDAQLPLSGNLVGIKNVTQGLKNSGFADTKPLSADLQDGYNDIAETIKSAISLGVVGANIEDLKTDTSTGHEELRPTEEAVERIRTALKAASEAGVPDFVINARTDVLGYGGSIKDAIERGKKYLDAGATTVFVWGVGKHVITIEEVKEMVEAFGGKLATYASRVHNQNLGVILRPNRAHAYEPSPLRLGESSIGTSISTSNSWAGAPRPPLPGWSMSGTLPPPPPPPLPPISRNDQQSVSSISRRPPGFPGGHGPPSIVSSISDAVSSGSRQNTWGSPPSPPPPPAPSGPPAPPSRAVGFVPRLGRRPPPPPPFDWREYECLGGQSPPPPQISAPVLSSWTGTPLPVPPPSPPPPPQGLHVHNVRPSWDRRVIPPPPPARPNGLWGPPPPPAPALTDDYNERRYANKKFIREGSFHFLGLPREIRDEIYKQLLSRDPPPVIVPGRRSYPPTYKQIAIDLSIFRVNKQVHHEATEWFYGQNTFVIRLSTNMHKNKIKVQYNTPWEAVTYSFTQGRTNLTEPIIESEYEDHYDSLPREPMSQRLHLADAYWPLIRNIRIDIEDFRDQRLFILPPSPLSLRPEEKTRNAILLPLLERLRPMLDAAGENLRVHIHVVSGMLTEYIKKKTTAGFNGTIAEEFITEAFYGKFESLLNTFYEDMLRMVWPFTTGSWQYSITVPSVLNIWTERLKEAVLQDCNRDSRLDEAERERFKTFKEGNVSKDYLWVKRQGRLLVLNRSLYISTGKGKRSAAILERAGFIRSGLSTFFPEGLLDLLPDRTPDISFYLGEIYGPEDIEDWR</sequence>
<feature type="compositionally biased region" description="Low complexity" evidence="1">
    <location>
        <begin position="249"/>
        <end position="260"/>
    </location>
</feature>
<name>A0A7C8VLL0_ORBOL</name>
<dbReference type="InterPro" id="IPR015813">
    <property type="entry name" value="Pyrv/PenolPyrv_kinase-like_dom"/>
</dbReference>
<organism evidence="2 3">
    <name type="scientific">Orbilia oligospora</name>
    <name type="common">Nematode-trapping fungus</name>
    <name type="synonym">Arthrobotrys oligospora</name>
    <dbReference type="NCBI Taxonomy" id="2813651"/>
    <lineage>
        <taxon>Eukaryota</taxon>
        <taxon>Fungi</taxon>
        <taxon>Dikarya</taxon>
        <taxon>Ascomycota</taxon>
        <taxon>Pezizomycotina</taxon>
        <taxon>Orbiliomycetes</taxon>
        <taxon>Orbiliales</taxon>
        <taxon>Orbiliaceae</taxon>
        <taxon>Orbilia</taxon>
    </lineage>
</organism>
<dbReference type="EMBL" id="JAABOJ010000034">
    <property type="protein sequence ID" value="KAF3276123.1"/>
    <property type="molecule type" value="Genomic_DNA"/>
</dbReference>
<feature type="compositionally biased region" description="Pro residues" evidence="1">
    <location>
        <begin position="403"/>
        <end position="415"/>
    </location>
</feature>
<dbReference type="SUPFAM" id="SSF51621">
    <property type="entry name" value="Phosphoenolpyruvate/pyruvate domain"/>
    <property type="match status" value="1"/>
</dbReference>
<feature type="compositionally biased region" description="Pro residues" evidence="1">
    <location>
        <begin position="431"/>
        <end position="451"/>
    </location>
</feature>
<dbReference type="GO" id="GO:0003824">
    <property type="term" value="F:catalytic activity"/>
    <property type="evidence" value="ECO:0007669"/>
    <property type="project" value="InterPro"/>
</dbReference>
<feature type="compositionally biased region" description="Polar residues" evidence="1">
    <location>
        <begin position="291"/>
        <end position="301"/>
    </location>
</feature>
<dbReference type="Proteomes" id="UP000474640">
    <property type="component" value="Unassembled WGS sequence"/>
</dbReference>
<feature type="compositionally biased region" description="Pro residues" evidence="1">
    <location>
        <begin position="336"/>
        <end position="352"/>
    </location>
</feature>
<dbReference type="InterPro" id="IPR039556">
    <property type="entry name" value="ICL/PEPM"/>
</dbReference>
<comment type="caution">
    <text evidence="2">The sequence shown here is derived from an EMBL/GenBank/DDBJ whole genome shotgun (WGS) entry which is preliminary data.</text>
</comment>
<dbReference type="PANTHER" id="PTHR42905">
    <property type="entry name" value="PHOSPHOENOLPYRUVATE CARBOXYLASE"/>
    <property type="match status" value="1"/>
</dbReference>
<protein>
    <submittedName>
        <fullName evidence="2">Uncharacterized protein</fullName>
    </submittedName>
</protein>
<evidence type="ECO:0000313" key="3">
    <source>
        <dbReference type="Proteomes" id="UP000474640"/>
    </source>
</evidence>
<proteinExistence type="predicted"/>
<dbReference type="Gene3D" id="3.20.20.60">
    <property type="entry name" value="Phosphoenolpyruvate-binding domains"/>
    <property type="match status" value="1"/>
</dbReference>
<dbReference type="CDD" id="cd00377">
    <property type="entry name" value="ICL_PEPM"/>
    <property type="match status" value="1"/>
</dbReference>
<dbReference type="OrthoDB" id="5384869at2759"/>
<dbReference type="PANTHER" id="PTHR42905:SF16">
    <property type="entry name" value="CARBOXYPHOSPHONOENOLPYRUVATE PHOSPHONOMUTASE-LIKE PROTEIN (AFU_ORTHOLOGUE AFUA_5G07230)"/>
    <property type="match status" value="1"/>
</dbReference>
<feature type="compositionally biased region" description="Low complexity" evidence="1">
    <location>
        <begin position="313"/>
        <end position="328"/>
    </location>
</feature>
<evidence type="ECO:0000256" key="1">
    <source>
        <dbReference type="SAM" id="MobiDB-lite"/>
    </source>
</evidence>
<dbReference type="Pfam" id="PF13714">
    <property type="entry name" value="PEP_mutase"/>
    <property type="match status" value="1"/>
</dbReference>
<evidence type="ECO:0000313" key="2">
    <source>
        <dbReference type="EMBL" id="KAF3276123.1"/>
    </source>
</evidence>